<comment type="similarity">
    <text evidence="2 9">Belongs to the CN hydrolase family. Apolipoprotein N-acyltransferase subfamily.</text>
</comment>
<comment type="catalytic activity">
    <reaction evidence="9">
        <text>N-terminal S-1,2-diacyl-sn-glyceryl-L-cysteinyl-[lipoprotein] + a glycerophospholipid = N-acyl-S-1,2-diacyl-sn-glyceryl-L-cysteinyl-[lipoprotein] + a 2-acyl-sn-glycero-3-phospholipid + H(+)</text>
        <dbReference type="Rhea" id="RHEA:48228"/>
        <dbReference type="Rhea" id="RHEA-COMP:14681"/>
        <dbReference type="Rhea" id="RHEA-COMP:14684"/>
        <dbReference type="ChEBI" id="CHEBI:15378"/>
        <dbReference type="ChEBI" id="CHEBI:136912"/>
        <dbReference type="ChEBI" id="CHEBI:140656"/>
        <dbReference type="ChEBI" id="CHEBI:140657"/>
        <dbReference type="ChEBI" id="CHEBI:140660"/>
        <dbReference type="EC" id="2.3.1.269"/>
    </reaction>
</comment>
<evidence type="ECO:0000313" key="13">
    <source>
        <dbReference type="Proteomes" id="UP000608345"/>
    </source>
</evidence>
<feature type="signal peptide" evidence="10">
    <location>
        <begin position="1"/>
        <end position="20"/>
    </location>
</feature>
<feature type="transmembrane region" description="Helical" evidence="9">
    <location>
        <begin position="495"/>
        <end position="518"/>
    </location>
</feature>
<feature type="domain" description="CN hydrolase" evidence="11">
    <location>
        <begin position="228"/>
        <end position="489"/>
    </location>
</feature>
<dbReference type="InterPro" id="IPR003010">
    <property type="entry name" value="C-N_Hydrolase"/>
</dbReference>
<evidence type="ECO:0000313" key="12">
    <source>
        <dbReference type="EMBL" id="GGW89530.1"/>
    </source>
</evidence>
<evidence type="ECO:0000256" key="5">
    <source>
        <dbReference type="ARBA" id="ARBA00022692"/>
    </source>
</evidence>
<name>A0A918JNJ7_9BURK</name>
<dbReference type="InterPro" id="IPR036526">
    <property type="entry name" value="C-N_Hydrolase_sf"/>
</dbReference>
<dbReference type="PANTHER" id="PTHR38686">
    <property type="entry name" value="APOLIPOPROTEIN N-ACYLTRANSFERASE"/>
    <property type="match status" value="1"/>
</dbReference>
<evidence type="ECO:0000256" key="9">
    <source>
        <dbReference type="HAMAP-Rule" id="MF_01148"/>
    </source>
</evidence>
<keyword evidence="6 9" id="KW-1133">Transmembrane helix</keyword>
<dbReference type="CDD" id="cd07571">
    <property type="entry name" value="ALP_N-acyl_transferase"/>
    <property type="match status" value="1"/>
</dbReference>
<feature type="transmembrane region" description="Helical" evidence="9">
    <location>
        <begin position="56"/>
        <end position="75"/>
    </location>
</feature>
<dbReference type="SUPFAM" id="SSF56317">
    <property type="entry name" value="Carbon-nitrogen hydrolase"/>
    <property type="match status" value="1"/>
</dbReference>
<proteinExistence type="inferred from homology"/>
<evidence type="ECO:0000256" key="7">
    <source>
        <dbReference type="ARBA" id="ARBA00023136"/>
    </source>
</evidence>
<evidence type="ECO:0000256" key="4">
    <source>
        <dbReference type="ARBA" id="ARBA00022679"/>
    </source>
</evidence>
<reference evidence="12" key="2">
    <citation type="submission" date="2020-09" db="EMBL/GenBank/DDBJ databases">
        <authorList>
            <person name="Sun Q."/>
            <person name="Kim S."/>
        </authorList>
    </citation>
    <scope>NUCLEOTIDE SEQUENCE</scope>
    <source>
        <strain evidence="12">KCTC 23732</strain>
    </source>
</reference>
<reference evidence="12" key="1">
    <citation type="journal article" date="2014" name="Int. J. Syst. Evol. Microbiol.">
        <title>Complete genome sequence of Corynebacterium casei LMG S-19264T (=DSM 44701T), isolated from a smear-ripened cheese.</title>
        <authorList>
            <consortium name="US DOE Joint Genome Institute (JGI-PGF)"/>
            <person name="Walter F."/>
            <person name="Albersmeier A."/>
            <person name="Kalinowski J."/>
            <person name="Ruckert C."/>
        </authorList>
    </citation>
    <scope>NUCLEOTIDE SEQUENCE</scope>
    <source>
        <strain evidence="12">KCTC 23732</strain>
    </source>
</reference>
<dbReference type="Proteomes" id="UP000608345">
    <property type="component" value="Unassembled WGS sequence"/>
</dbReference>
<keyword evidence="4 9" id="KW-0808">Transferase</keyword>
<evidence type="ECO:0000256" key="1">
    <source>
        <dbReference type="ARBA" id="ARBA00004651"/>
    </source>
</evidence>
<comment type="caution">
    <text evidence="12">The sequence shown here is derived from an EMBL/GenBank/DDBJ whole genome shotgun (WGS) entry which is preliminary data.</text>
</comment>
<organism evidence="12 13">
    <name type="scientific">Advenella faeciporci</name>
    <dbReference type="NCBI Taxonomy" id="797535"/>
    <lineage>
        <taxon>Bacteria</taxon>
        <taxon>Pseudomonadati</taxon>
        <taxon>Pseudomonadota</taxon>
        <taxon>Betaproteobacteria</taxon>
        <taxon>Burkholderiales</taxon>
        <taxon>Alcaligenaceae</taxon>
    </lineage>
</organism>
<evidence type="ECO:0000256" key="3">
    <source>
        <dbReference type="ARBA" id="ARBA00022475"/>
    </source>
</evidence>
<dbReference type="InterPro" id="IPR004563">
    <property type="entry name" value="Apolipo_AcylTrfase"/>
</dbReference>
<dbReference type="InterPro" id="IPR045378">
    <property type="entry name" value="LNT_N"/>
</dbReference>
<dbReference type="RefSeq" id="WP_189385319.1">
    <property type="nucleotide sequence ID" value="NZ_BAABFY010000051.1"/>
</dbReference>
<feature type="chain" id="PRO_5037079676" description="Apolipoprotein N-acyltransferase" evidence="10">
    <location>
        <begin position="21"/>
        <end position="522"/>
    </location>
</feature>
<evidence type="ECO:0000256" key="10">
    <source>
        <dbReference type="SAM" id="SignalP"/>
    </source>
</evidence>
<evidence type="ECO:0000256" key="6">
    <source>
        <dbReference type="ARBA" id="ARBA00022989"/>
    </source>
</evidence>
<sequence>MMHRLLLLAAGALHALSFSAFPLPAWSLSSTQIITLGILAWYVLRAGSVRQAAWHAAWFSISNFCVGIYWLFISMNTYGALAAPLAAAAVFLLSAYLSLYPVLAASVSRYLSRSSVASFILVWAGCQALSDWLRSFIFTGFPWNSTGYAHTDSVLSGWAPVLGAYGVGFMAALVSALLAAGLVFLQKQQQKKSILCLISIVCLFMISFGLKQISWHQPHGNPISIRLVQGNISQDRKFHPDTMMESMYENFDLALLEPADPEAPAKVIIFPETIIPGFQDRMSPEFWHSVTRLAEHTQSVFFMGVPLRTLDHRGERYTNSVIALDGNTSTEALMSGLGLPVYDKQHLVPFGEFIPYGFRWFVHAIGIPLGDFDRGTALQHNFVVQDQVFAPNICYEDVFGEELLPALFARPDGSPGASIMFNVSNLAWFGNTFALGQHLQIARMRSMETARPMVRATNTGTTAAIDASGNLIAALPTAIPGVLDVQVQGTQGHTLYARTGNSLIIILSLFCIGLGVLARKKT</sequence>
<keyword evidence="3 9" id="KW-1003">Cell membrane</keyword>
<comment type="subcellular location">
    <subcellularLocation>
        <location evidence="1 9">Cell membrane</location>
        <topology evidence="1 9">Multi-pass membrane protein</topology>
    </subcellularLocation>
</comment>
<dbReference type="EMBL" id="BMYS01000014">
    <property type="protein sequence ID" value="GGW89530.1"/>
    <property type="molecule type" value="Genomic_DNA"/>
</dbReference>
<evidence type="ECO:0000256" key="8">
    <source>
        <dbReference type="ARBA" id="ARBA00023315"/>
    </source>
</evidence>
<feature type="transmembrane region" description="Helical" evidence="9">
    <location>
        <begin position="157"/>
        <end position="185"/>
    </location>
</feature>
<comment type="function">
    <text evidence="9">Catalyzes the phospholipid dependent N-acylation of the N-terminal cysteine of apolipoprotein, the last step in lipoprotein maturation.</text>
</comment>
<dbReference type="GO" id="GO:0005886">
    <property type="term" value="C:plasma membrane"/>
    <property type="evidence" value="ECO:0007669"/>
    <property type="project" value="UniProtKB-SubCell"/>
</dbReference>
<dbReference type="PANTHER" id="PTHR38686:SF1">
    <property type="entry name" value="APOLIPOPROTEIN N-ACYLTRANSFERASE"/>
    <property type="match status" value="1"/>
</dbReference>
<evidence type="ECO:0000259" key="11">
    <source>
        <dbReference type="PROSITE" id="PS50263"/>
    </source>
</evidence>
<dbReference type="GO" id="GO:0042158">
    <property type="term" value="P:lipoprotein biosynthetic process"/>
    <property type="evidence" value="ECO:0007669"/>
    <property type="project" value="UniProtKB-UniRule"/>
</dbReference>
<gene>
    <name evidence="12" type="primary">cutE</name>
    <name evidence="9" type="synonym">lnt</name>
    <name evidence="12" type="ORF">GCM10011450_19650</name>
</gene>
<keyword evidence="10" id="KW-0732">Signal</keyword>
<dbReference type="Gene3D" id="3.60.110.10">
    <property type="entry name" value="Carbon-nitrogen hydrolase"/>
    <property type="match status" value="1"/>
</dbReference>
<accession>A0A918JNJ7</accession>
<dbReference type="GO" id="GO:0016410">
    <property type="term" value="F:N-acyltransferase activity"/>
    <property type="evidence" value="ECO:0007669"/>
    <property type="project" value="UniProtKB-UniRule"/>
</dbReference>
<dbReference type="Pfam" id="PF20154">
    <property type="entry name" value="LNT_N"/>
    <property type="match status" value="1"/>
</dbReference>
<dbReference type="EC" id="2.3.1.269" evidence="9"/>
<comment type="pathway">
    <text evidence="9">Protein modification; lipoprotein biosynthesis (N-acyl transfer).</text>
</comment>
<feature type="transmembrane region" description="Helical" evidence="9">
    <location>
        <begin position="116"/>
        <end position="137"/>
    </location>
</feature>
<keyword evidence="13" id="KW-1185">Reference proteome</keyword>
<keyword evidence="5 9" id="KW-0812">Transmembrane</keyword>
<dbReference type="NCBIfam" id="TIGR00546">
    <property type="entry name" value="lnt"/>
    <property type="match status" value="1"/>
</dbReference>
<evidence type="ECO:0000256" key="2">
    <source>
        <dbReference type="ARBA" id="ARBA00010065"/>
    </source>
</evidence>
<dbReference type="Pfam" id="PF00795">
    <property type="entry name" value="CN_hydrolase"/>
    <property type="match status" value="1"/>
</dbReference>
<feature type="transmembrane region" description="Helical" evidence="9">
    <location>
        <begin position="81"/>
        <end position="104"/>
    </location>
</feature>
<keyword evidence="8 9" id="KW-0012">Acyltransferase</keyword>
<feature type="transmembrane region" description="Helical" evidence="9">
    <location>
        <begin position="27"/>
        <end position="44"/>
    </location>
</feature>
<dbReference type="PROSITE" id="PS50263">
    <property type="entry name" value="CN_HYDROLASE"/>
    <property type="match status" value="1"/>
</dbReference>
<protein>
    <recommendedName>
        <fullName evidence="9">Apolipoprotein N-acyltransferase</fullName>
        <shortName evidence="9">ALP N-acyltransferase</shortName>
        <ecNumber evidence="9">2.3.1.269</ecNumber>
    </recommendedName>
</protein>
<feature type="transmembrane region" description="Helical" evidence="9">
    <location>
        <begin position="192"/>
        <end position="210"/>
    </location>
</feature>
<dbReference type="AlphaFoldDB" id="A0A918JNJ7"/>
<dbReference type="HAMAP" id="MF_01148">
    <property type="entry name" value="Lnt"/>
    <property type="match status" value="1"/>
</dbReference>
<keyword evidence="7 9" id="KW-0472">Membrane</keyword>